<evidence type="ECO:0000313" key="2">
    <source>
        <dbReference type="EMBL" id="KAJ7688882.1"/>
    </source>
</evidence>
<proteinExistence type="predicted"/>
<sequence length="369" mass="41088">MHVNAFPPEILVNIFEQGKSSPACEIGGSTLLFTVSQVCAAWRAIAHGYPFLWDDLRLSARSSPQKAKNLIARYKGPTIAVTVDRSTTPPDPIAYWNMLNAVTAQAVRLRSLRFIGPAASLRLFSRACVRYTFPRLRDLVFIESAAVPDQGVPPHISIEAPNVASLAYTRMVPLRRGNYPRLRELQLEDSAYFVHFDQPDGFVEQQLLELQVLSITASPLPLLRNPSLCPTDSNIVSLKLCGLRTADIAPDSLAGFFRIVRMPLLRRLEVSGLVDYLLDEFIHSLAPTGRLPPRYPVLKSLTLRSLSLAEIDGNSLHAVQSVSKMRLVDLDPRPLVHILERDHRVCPNVREIRLGNGVVLRLRSGVSPR</sequence>
<keyword evidence="3" id="KW-1185">Reference proteome</keyword>
<accession>A0AAD7DDE4</accession>
<dbReference type="Pfam" id="PF12937">
    <property type="entry name" value="F-box-like"/>
    <property type="match status" value="1"/>
</dbReference>
<organism evidence="2 3">
    <name type="scientific">Mycena rosella</name>
    <name type="common">Pink bonnet</name>
    <name type="synonym">Agaricus rosellus</name>
    <dbReference type="NCBI Taxonomy" id="1033263"/>
    <lineage>
        <taxon>Eukaryota</taxon>
        <taxon>Fungi</taxon>
        <taxon>Dikarya</taxon>
        <taxon>Basidiomycota</taxon>
        <taxon>Agaricomycotina</taxon>
        <taxon>Agaricomycetes</taxon>
        <taxon>Agaricomycetidae</taxon>
        <taxon>Agaricales</taxon>
        <taxon>Marasmiineae</taxon>
        <taxon>Mycenaceae</taxon>
        <taxon>Mycena</taxon>
    </lineage>
</organism>
<dbReference type="EMBL" id="JARKIE010000076">
    <property type="protein sequence ID" value="KAJ7688882.1"/>
    <property type="molecule type" value="Genomic_DNA"/>
</dbReference>
<dbReference type="Gene3D" id="1.20.1280.50">
    <property type="match status" value="1"/>
</dbReference>
<feature type="domain" description="F-box" evidence="1">
    <location>
        <begin position="7"/>
        <end position="57"/>
    </location>
</feature>
<gene>
    <name evidence="2" type="ORF">B0H17DRAFT_648676</name>
</gene>
<dbReference type="InterPro" id="IPR001810">
    <property type="entry name" value="F-box_dom"/>
</dbReference>
<dbReference type="Proteomes" id="UP001221757">
    <property type="component" value="Unassembled WGS sequence"/>
</dbReference>
<dbReference type="AlphaFoldDB" id="A0AAD7DDE4"/>
<reference evidence="2" key="1">
    <citation type="submission" date="2023-03" db="EMBL/GenBank/DDBJ databases">
        <title>Massive genome expansion in bonnet fungi (Mycena s.s.) driven by repeated elements and novel gene families across ecological guilds.</title>
        <authorList>
            <consortium name="Lawrence Berkeley National Laboratory"/>
            <person name="Harder C.B."/>
            <person name="Miyauchi S."/>
            <person name="Viragh M."/>
            <person name="Kuo A."/>
            <person name="Thoen E."/>
            <person name="Andreopoulos B."/>
            <person name="Lu D."/>
            <person name="Skrede I."/>
            <person name="Drula E."/>
            <person name="Henrissat B."/>
            <person name="Morin E."/>
            <person name="Kohler A."/>
            <person name="Barry K."/>
            <person name="LaButti K."/>
            <person name="Morin E."/>
            <person name="Salamov A."/>
            <person name="Lipzen A."/>
            <person name="Mereny Z."/>
            <person name="Hegedus B."/>
            <person name="Baldrian P."/>
            <person name="Stursova M."/>
            <person name="Weitz H."/>
            <person name="Taylor A."/>
            <person name="Grigoriev I.V."/>
            <person name="Nagy L.G."/>
            <person name="Martin F."/>
            <person name="Kauserud H."/>
        </authorList>
    </citation>
    <scope>NUCLEOTIDE SEQUENCE</scope>
    <source>
        <strain evidence="2">CBHHK067</strain>
    </source>
</reference>
<evidence type="ECO:0000313" key="3">
    <source>
        <dbReference type="Proteomes" id="UP001221757"/>
    </source>
</evidence>
<name>A0AAD7DDE4_MYCRO</name>
<comment type="caution">
    <text evidence="2">The sequence shown here is derived from an EMBL/GenBank/DDBJ whole genome shotgun (WGS) entry which is preliminary data.</text>
</comment>
<evidence type="ECO:0000259" key="1">
    <source>
        <dbReference type="Pfam" id="PF12937"/>
    </source>
</evidence>
<protein>
    <recommendedName>
        <fullName evidence="1">F-box domain-containing protein</fullName>
    </recommendedName>
</protein>